<sequence length="88" mass="10330">MEPLRRPQERRRVPPLRIRLPKRREVRKRVPARSRDYSPPGRTFRRKLSRNSAVPQQESVAVVQPAARKSRRSSRLIKTSNAQNDHVG</sequence>
<reference evidence="2 3" key="2">
    <citation type="submission" date="2018-10" db="EMBL/GenBank/DDBJ databases">
        <authorList>
            <consortium name="Pathogen Informatics"/>
        </authorList>
    </citation>
    <scope>NUCLEOTIDE SEQUENCE [LARGE SCALE GENOMIC DNA]</scope>
</reference>
<feature type="compositionally biased region" description="Polar residues" evidence="1">
    <location>
        <begin position="76"/>
        <end position="88"/>
    </location>
</feature>
<evidence type="ECO:0000313" key="4">
    <source>
        <dbReference type="WBParaSite" id="EVEC_0000397001-mRNA-1"/>
    </source>
</evidence>
<proteinExistence type="predicted"/>
<evidence type="ECO:0000313" key="2">
    <source>
        <dbReference type="EMBL" id="VDD88535.1"/>
    </source>
</evidence>
<name>A0A0N4V1W9_ENTVE</name>
<organism evidence="4">
    <name type="scientific">Enterobius vermicularis</name>
    <name type="common">Human pinworm</name>
    <dbReference type="NCBI Taxonomy" id="51028"/>
    <lineage>
        <taxon>Eukaryota</taxon>
        <taxon>Metazoa</taxon>
        <taxon>Ecdysozoa</taxon>
        <taxon>Nematoda</taxon>
        <taxon>Chromadorea</taxon>
        <taxon>Rhabditida</taxon>
        <taxon>Spirurina</taxon>
        <taxon>Oxyuridomorpha</taxon>
        <taxon>Oxyuroidea</taxon>
        <taxon>Oxyuridae</taxon>
        <taxon>Enterobius</taxon>
    </lineage>
</organism>
<protein>
    <submittedName>
        <fullName evidence="2 4">Uncharacterized protein</fullName>
    </submittedName>
</protein>
<evidence type="ECO:0000313" key="3">
    <source>
        <dbReference type="Proteomes" id="UP000274131"/>
    </source>
</evidence>
<dbReference type="WBParaSite" id="EVEC_0000397001-mRNA-1">
    <property type="protein sequence ID" value="EVEC_0000397001-mRNA-1"/>
    <property type="gene ID" value="EVEC_0000397001"/>
</dbReference>
<dbReference type="Proteomes" id="UP000274131">
    <property type="component" value="Unassembled WGS sequence"/>
</dbReference>
<keyword evidence="3" id="KW-1185">Reference proteome</keyword>
<feature type="compositionally biased region" description="Basic and acidic residues" evidence="1">
    <location>
        <begin position="1"/>
        <end position="12"/>
    </location>
</feature>
<gene>
    <name evidence="2" type="ORF">EVEC_LOCUS3678</name>
</gene>
<feature type="compositionally biased region" description="Polar residues" evidence="1">
    <location>
        <begin position="50"/>
        <end position="59"/>
    </location>
</feature>
<evidence type="ECO:0000256" key="1">
    <source>
        <dbReference type="SAM" id="MobiDB-lite"/>
    </source>
</evidence>
<reference evidence="4" key="1">
    <citation type="submission" date="2017-02" db="UniProtKB">
        <authorList>
            <consortium name="WormBaseParasite"/>
        </authorList>
    </citation>
    <scope>IDENTIFICATION</scope>
</reference>
<dbReference type="EMBL" id="UXUI01007656">
    <property type="protein sequence ID" value="VDD88535.1"/>
    <property type="molecule type" value="Genomic_DNA"/>
</dbReference>
<feature type="region of interest" description="Disordered" evidence="1">
    <location>
        <begin position="1"/>
        <end position="88"/>
    </location>
</feature>
<feature type="compositionally biased region" description="Basic residues" evidence="1">
    <location>
        <begin position="19"/>
        <end position="32"/>
    </location>
</feature>
<accession>A0A0N4V1W9</accession>
<dbReference type="AlphaFoldDB" id="A0A0N4V1W9"/>